<comment type="subcellular location">
    <subcellularLocation>
        <location evidence="1">Membrane</location>
        <topology evidence="1">Single-pass type I membrane protein</topology>
    </subcellularLocation>
</comment>
<feature type="chain" id="PRO_5004721434" description="Leucine-rich repeat-containing N-terminal plant-type domain-containing protein" evidence="10">
    <location>
        <begin position="21"/>
        <end position="201"/>
    </location>
</feature>
<evidence type="ECO:0000256" key="5">
    <source>
        <dbReference type="ARBA" id="ARBA00022729"/>
    </source>
</evidence>
<keyword evidence="3" id="KW-0433">Leucine-rich repeat</keyword>
<evidence type="ECO:0000256" key="1">
    <source>
        <dbReference type="ARBA" id="ARBA00004479"/>
    </source>
</evidence>
<evidence type="ECO:0000256" key="3">
    <source>
        <dbReference type="ARBA" id="ARBA00022614"/>
    </source>
</evidence>
<organism evidence="11 12">
    <name type="scientific">Eutrema salsugineum</name>
    <name type="common">Saltwater cress</name>
    <name type="synonym">Sisymbrium salsugineum</name>
    <dbReference type="NCBI Taxonomy" id="72664"/>
    <lineage>
        <taxon>Eukaryota</taxon>
        <taxon>Viridiplantae</taxon>
        <taxon>Streptophyta</taxon>
        <taxon>Embryophyta</taxon>
        <taxon>Tracheophyta</taxon>
        <taxon>Spermatophyta</taxon>
        <taxon>Magnoliopsida</taxon>
        <taxon>eudicotyledons</taxon>
        <taxon>Gunneridae</taxon>
        <taxon>Pentapetalae</taxon>
        <taxon>rosids</taxon>
        <taxon>malvids</taxon>
        <taxon>Brassicales</taxon>
        <taxon>Brassicaceae</taxon>
        <taxon>Eutremeae</taxon>
        <taxon>Eutrema</taxon>
    </lineage>
</organism>
<keyword evidence="8" id="KW-0472">Membrane</keyword>
<dbReference type="AlphaFoldDB" id="V4LJR6"/>
<dbReference type="KEGG" id="eus:EUTSA_v10022855mg"/>
<dbReference type="InterPro" id="IPR001611">
    <property type="entry name" value="Leu-rich_rpt"/>
</dbReference>
<evidence type="ECO:0000256" key="2">
    <source>
        <dbReference type="ARBA" id="ARBA00009592"/>
    </source>
</evidence>
<dbReference type="InterPro" id="IPR032675">
    <property type="entry name" value="LRR_dom_sf"/>
</dbReference>
<accession>V4LJR6</accession>
<keyword evidence="5 10" id="KW-0732">Signal</keyword>
<evidence type="ECO:0000256" key="10">
    <source>
        <dbReference type="SAM" id="SignalP"/>
    </source>
</evidence>
<dbReference type="Pfam" id="PF00560">
    <property type="entry name" value="LRR_1"/>
    <property type="match status" value="3"/>
</dbReference>
<dbReference type="PRINTS" id="PR00019">
    <property type="entry name" value="LEURICHRPT"/>
</dbReference>
<keyword evidence="7" id="KW-1133">Transmembrane helix</keyword>
<sequence length="201" mass="22409">MSVARLLSLLLFCCVSYSSSSVFLFKNPVVGLVACRPHQVQAFTLFKNEFDTSHCNHSDTFNGVWCDNSTGAITKLQLRACLSGILKSNSSLFGFSQLRYLDLSHNNFISSSLPSEFGNLNRLEVLSVSSNGFLGQVPFPFNNLSLLSYVDFSQNELTGSFPLVRNLTKLTLLDLSHNHFSGTLNPYSSIFELNQLRYLDL</sequence>
<keyword evidence="4" id="KW-0812">Transmembrane</keyword>
<gene>
    <name evidence="11" type="ORF">EUTSA_v10022855mg</name>
</gene>
<dbReference type="SUPFAM" id="SSF52058">
    <property type="entry name" value="L domain-like"/>
    <property type="match status" value="1"/>
</dbReference>
<dbReference type="PANTHER" id="PTHR48065">
    <property type="entry name" value="OS10G0469600 PROTEIN"/>
    <property type="match status" value="1"/>
</dbReference>
<name>V4LJR6_EUTSA</name>
<dbReference type="eggNOG" id="KOG0619">
    <property type="taxonomic scope" value="Eukaryota"/>
</dbReference>
<keyword evidence="6" id="KW-0677">Repeat</keyword>
<evidence type="ECO:0008006" key="13">
    <source>
        <dbReference type="Google" id="ProtNLM"/>
    </source>
</evidence>
<proteinExistence type="inferred from homology"/>
<dbReference type="Gene3D" id="3.80.10.10">
    <property type="entry name" value="Ribonuclease Inhibitor"/>
    <property type="match status" value="1"/>
</dbReference>
<evidence type="ECO:0000313" key="11">
    <source>
        <dbReference type="EMBL" id="ESQ50795.1"/>
    </source>
</evidence>
<keyword evidence="12" id="KW-1185">Reference proteome</keyword>
<evidence type="ECO:0000256" key="4">
    <source>
        <dbReference type="ARBA" id="ARBA00022692"/>
    </source>
</evidence>
<evidence type="ECO:0000256" key="8">
    <source>
        <dbReference type="ARBA" id="ARBA00023136"/>
    </source>
</evidence>
<evidence type="ECO:0000256" key="6">
    <source>
        <dbReference type="ARBA" id="ARBA00022737"/>
    </source>
</evidence>
<evidence type="ECO:0000256" key="7">
    <source>
        <dbReference type="ARBA" id="ARBA00022989"/>
    </source>
</evidence>
<dbReference type="Gramene" id="ESQ50795">
    <property type="protein sequence ID" value="ESQ50795"/>
    <property type="gene ID" value="EUTSA_v10022855mg"/>
</dbReference>
<dbReference type="EMBL" id="KI517392">
    <property type="protein sequence ID" value="ESQ50795.1"/>
    <property type="molecule type" value="Genomic_DNA"/>
</dbReference>
<keyword evidence="9" id="KW-0325">Glycoprotein</keyword>
<dbReference type="FunFam" id="3.80.10.10:FF:000041">
    <property type="entry name" value="LRR receptor-like serine/threonine-protein kinase ERECTA"/>
    <property type="match status" value="1"/>
</dbReference>
<dbReference type="OMA" id="YSQHACH"/>
<feature type="signal peptide" evidence="10">
    <location>
        <begin position="1"/>
        <end position="20"/>
    </location>
</feature>
<evidence type="ECO:0000256" key="9">
    <source>
        <dbReference type="ARBA" id="ARBA00023180"/>
    </source>
</evidence>
<reference evidence="11 12" key="1">
    <citation type="journal article" date="2013" name="Front. Plant Sci.">
        <title>The Reference Genome of the Halophytic Plant Eutrema salsugineum.</title>
        <authorList>
            <person name="Yang R."/>
            <person name="Jarvis D.E."/>
            <person name="Chen H."/>
            <person name="Beilstein M.A."/>
            <person name="Grimwood J."/>
            <person name="Jenkins J."/>
            <person name="Shu S."/>
            <person name="Prochnik S."/>
            <person name="Xin M."/>
            <person name="Ma C."/>
            <person name="Schmutz J."/>
            <person name="Wing R.A."/>
            <person name="Mitchell-Olds T."/>
            <person name="Schumaker K.S."/>
            <person name="Wang X."/>
        </authorList>
    </citation>
    <scope>NUCLEOTIDE SEQUENCE [LARGE SCALE GENOMIC DNA]</scope>
</reference>
<evidence type="ECO:0000313" key="12">
    <source>
        <dbReference type="Proteomes" id="UP000030689"/>
    </source>
</evidence>
<dbReference type="STRING" id="72664.V4LJR6"/>
<dbReference type="GO" id="GO:0016020">
    <property type="term" value="C:membrane"/>
    <property type="evidence" value="ECO:0007669"/>
    <property type="project" value="UniProtKB-SubCell"/>
</dbReference>
<comment type="similarity">
    <text evidence="2">Belongs to the RLP family.</text>
</comment>
<dbReference type="Proteomes" id="UP000030689">
    <property type="component" value="Unassembled WGS sequence"/>
</dbReference>
<protein>
    <recommendedName>
        <fullName evidence="13">Leucine-rich repeat-containing N-terminal plant-type domain-containing protein</fullName>
    </recommendedName>
</protein>